<evidence type="ECO:0000313" key="3">
    <source>
        <dbReference type="Proteomes" id="UP001597023"/>
    </source>
</evidence>
<dbReference type="EMBL" id="JBHTEB010000001">
    <property type="protein sequence ID" value="MFD0315074.1"/>
    <property type="molecule type" value="Genomic_DNA"/>
</dbReference>
<sequence>MSPQLGHLKRKVPRPLDGATLTILAIFGVLAIALYGLKGFVHALKDFIDQLPEFFASIRRAWEAWQELKRARREAAQREGSQSHPSA</sequence>
<comment type="caution">
    <text evidence="2">The sequence shown here is derived from an EMBL/GenBank/DDBJ whole genome shotgun (WGS) entry which is preliminary data.</text>
</comment>
<organism evidence="2 3">
    <name type="scientific">Streptomyces flavalbus</name>
    <dbReference type="NCBI Taxonomy" id="2665155"/>
    <lineage>
        <taxon>Bacteria</taxon>
        <taxon>Bacillati</taxon>
        <taxon>Actinomycetota</taxon>
        <taxon>Actinomycetes</taxon>
        <taxon>Kitasatosporales</taxon>
        <taxon>Streptomycetaceae</taxon>
        <taxon>Streptomyces</taxon>
    </lineage>
</organism>
<gene>
    <name evidence="2" type="ORF">ACFQZ6_12705</name>
</gene>
<evidence type="ECO:0000256" key="1">
    <source>
        <dbReference type="SAM" id="Phobius"/>
    </source>
</evidence>
<keyword evidence="1" id="KW-0812">Transmembrane</keyword>
<keyword evidence="1" id="KW-1133">Transmembrane helix</keyword>
<keyword evidence="3" id="KW-1185">Reference proteome</keyword>
<feature type="transmembrane region" description="Helical" evidence="1">
    <location>
        <begin position="20"/>
        <end position="37"/>
    </location>
</feature>
<evidence type="ECO:0000313" key="2">
    <source>
        <dbReference type="EMBL" id="MFD0315074.1"/>
    </source>
</evidence>
<reference evidence="3" key="1">
    <citation type="journal article" date="2019" name="Int. J. Syst. Evol. Microbiol.">
        <title>The Global Catalogue of Microorganisms (GCM) 10K type strain sequencing project: providing services to taxonomists for standard genome sequencing and annotation.</title>
        <authorList>
            <consortium name="The Broad Institute Genomics Platform"/>
            <consortium name="The Broad Institute Genome Sequencing Center for Infectious Disease"/>
            <person name="Wu L."/>
            <person name="Ma J."/>
        </authorList>
    </citation>
    <scope>NUCLEOTIDE SEQUENCE [LARGE SCALE GENOMIC DNA]</scope>
    <source>
        <strain evidence="3">CGMCC 4.7400</strain>
    </source>
</reference>
<protein>
    <submittedName>
        <fullName evidence="2">Uncharacterized protein</fullName>
    </submittedName>
</protein>
<proteinExistence type="predicted"/>
<dbReference type="Proteomes" id="UP001597023">
    <property type="component" value="Unassembled WGS sequence"/>
</dbReference>
<name>A0ABW2WC23_9ACTN</name>
<dbReference type="RefSeq" id="WP_381607751.1">
    <property type="nucleotide sequence ID" value="NZ_JBHTEB010000001.1"/>
</dbReference>
<accession>A0ABW2WC23</accession>
<keyword evidence="1" id="KW-0472">Membrane</keyword>